<evidence type="ECO:0000256" key="1">
    <source>
        <dbReference type="SAM" id="Coils"/>
    </source>
</evidence>
<dbReference type="InParanoid" id="A0A7X0MWD4"/>
<dbReference type="RefSeq" id="WP_166846043.1">
    <property type="nucleotide sequence ID" value="NZ_JAAONY010000002.1"/>
</dbReference>
<evidence type="ECO:0000256" key="2">
    <source>
        <dbReference type="SAM" id="Phobius"/>
    </source>
</evidence>
<name>A0A7X0MWD4_9GAMM</name>
<sequence>MTYAKQSPVEQLKHGFEKRNRRERLLIVAAVLALSYLLIEATLGAWLDGKTKKAKSDLQMLRQAQLETESELAVFAASELSRSNQEQEILIRHLQEKNERLENELGPLRQQVLSRRQFMELLRGLAENAKDIRLASLRELPKETEEAQQGRGKEKRNRVLDKHRLRLKLEGDYLSLAGFLAKLEQSEWPIFWSSLEYELTAYPRASMSLDLYTLAPERVLPQRQAADTTIAVIALDE</sequence>
<keyword evidence="4" id="KW-1185">Reference proteome</keyword>
<feature type="coiled-coil region" evidence="1">
    <location>
        <begin position="77"/>
        <end position="111"/>
    </location>
</feature>
<evidence type="ECO:0000313" key="3">
    <source>
        <dbReference type="EMBL" id="MBB6522363.1"/>
    </source>
</evidence>
<keyword evidence="1" id="KW-0175">Coiled coil</keyword>
<feature type="transmembrane region" description="Helical" evidence="2">
    <location>
        <begin position="25"/>
        <end position="47"/>
    </location>
</feature>
<proteinExistence type="predicted"/>
<dbReference type="AlphaFoldDB" id="A0A7X0MWD4"/>
<evidence type="ECO:0000313" key="4">
    <source>
        <dbReference type="Proteomes" id="UP000528457"/>
    </source>
</evidence>
<protein>
    <submittedName>
        <fullName evidence="3">MSHA biogenesis protein MshJ</fullName>
    </submittedName>
</protein>
<keyword evidence="2" id="KW-1133">Transmembrane helix</keyword>
<comment type="caution">
    <text evidence="3">The sequence shown here is derived from an EMBL/GenBank/DDBJ whole genome shotgun (WGS) entry which is preliminary data.</text>
</comment>
<keyword evidence="2" id="KW-0472">Membrane</keyword>
<gene>
    <name evidence="3" type="ORF">HNR48_002648</name>
</gene>
<organism evidence="3 4">
    <name type="scientific">Pseudoteredinibacter isoporae</name>
    <dbReference type="NCBI Taxonomy" id="570281"/>
    <lineage>
        <taxon>Bacteria</taxon>
        <taxon>Pseudomonadati</taxon>
        <taxon>Pseudomonadota</taxon>
        <taxon>Gammaproteobacteria</taxon>
        <taxon>Cellvibrionales</taxon>
        <taxon>Cellvibrionaceae</taxon>
        <taxon>Pseudoteredinibacter</taxon>
    </lineage>
</organism>
<dbReference type="Proteomes" id="UP000528457">
    <property type="component" value="Unassembled WGS sequence"/>
</dbReference>
<reference evidence="3 4" key="1">
    <citation type="submission" date="2020-08" db="EMBL/GenBank/DDBJ databases">
        <title>Genomic Encyclopedia of Type Strains, Phase IV (KMG-IV): sequencing the most valuable type-strain genomes for metagenomic binning, comparative biology and taxonomic classification.</title>
        <authorList>
            <person name="Goeker M."/>
        </authorList>
    </citation>
    <scope>NUCLEOTIDE SEQUENCE [LARGE SCALE GENOMIC DNA]</scope>
    <source>
        <strain evidence="3 4">DSM 22368</strain>
    </source>
</reference>
<dbReference type="EMBL" id="JACHHT010000002">
    <property type="protein sequence ID" value="MBB6522363.1"/>
    <property type="molecule type" value="Genomic_DNA"/>
</dbReference>
<keyword evidence="2" id="KW-0812">Transmembrane</keyword>
<accession>A0A7X0MWD4</accession>